<dbReference type="InterPro" id="IPR036866">
    <property type="entry name" value="RibonucZ/Hydroxyglut_hydro"/>
</dbReference>
<name>A0A382PTQ7_9ZZZZ</name>
<reference evidence="1" key="1">
    <citation type="submission" date="2018-05" db="EMBL/GenBank/DDBJ databases">
        <authorList>
            <person name="Lanie J.A."/>
            <person name="Ng W.-L."/>
            <person name="Kazmierczak K.M."/>
            <person name="Andrzejewski T.M."/>
            <person name="Davidsen T.M."/>
            <person name="Wayne K.J."/>
            <person name="Tettelin H."/>
            <person name="Glass J.I."/>
            <person name="Rusch D."/>
            <person name="Podicherti R."/>
            <person name="Tsui H.-C.T."/>
            <person name="Winkler M.E."/>
        </authorList>
    </citation>
    <scope>NUCLEOTIDE SEQUENCE</scope>
</reference>
<evidence type="ECO:0008006" key="2">
    <source>
        <dbReference type="Google" id="ProtNLM"/>
    </source>
</evidence>
<organism evidence="1">
    <name type="scientific">marine metagenome</name>
    <dbReference type="NCBI Taxonomy" id="408172"/>
    <lineage>
        <taxon>unclassified sequences</taxon>
        <taxon>metagenomes</taxon>
        <taxon>ecological metagenomes</taxon>
    </lineage>
</organism>
<proteinExistence type="predicted"/>
<evidence type="ECO:0000313" key="1">
    <source>
        <dbReference type="EMBL" id="SVC76724.1"/>
    </source>
</evidence>
<dbReference type="SUPFAM" id="SSF56281">
    <property type="entry name" value="Metallo-hydrolase/oxidoreductase"/>
    <property type="match status" value="1"/>
</dbReference>
<dbReference type="AlphaFoldDB" id="A0A382PTQ7"/>
<dbReference type="Gene3D" id="3.60.15.10">
    <property type="entry name" value="Ribonuclease Z/Hydroxyacylglutathione hydrolase-like"/>
    <property type="match status" value="1"/>
</dbReference>
<dbReference type="EMBL" id="UINC01109719">
    <property type="protein sequence ID" value="SVC76724.1"/>
    <property type="molecule type" value="Genomic_DNA"/>
</dbReference>
<accession>A0A382PTQ7</accession>
<feature type="non-terminal residue" evidence="1">
    <location>
        <position position="90"/>
    </location>
</feature>
<sequence length="90" mass="9921">MELRVLGAHNAESKTTRLESHLIDKVLVLDAGGLTRSLTFEEQAGIRAVILSHRHFDHVRDLLPLGVGLLTSGKTIDVYAIEDTVKFVSE</sequence>
<gene>
    <name evidence="1" type="ORF">METZ01_LOCUS329578</name>
</gene>
<protein>
    <recommendedName>
        <fullName evidence="2">Metallo-beta-lactamase domain-containing protein</fullName>
    </recommendedName>
</protein>